<evidence type="ECO:0000313" key="2">
    <source>
        <dbReference type="Proteomes" id="UP001277761"/>
    </source>
</evidence>
<gene>
    <name evidence="1" type="ORF">SK069_13370</name>
</gene>
<dbReference type="EMBL" id="JAXAVX010000007">
    <property type="protein sequence ID" value="MDX8152590.1"/>
    <property type="molecule type" value="Genomic_DNA"/>
</dbReference>
<comment type="caution">
    <text evidence="1">The sequence shown here is derived from an EMBL/GenBank/DDBJ whole genome shotgun (WGS) entry which is preliminary data.</text>
</comment>
<dbReference type="Proteomes" id="UP001277761">
    <property type="component" value="Unassembled WGS sequence"/>
</dbReference>
<sequence length="94" mass="9829">MHAKYDPRARALMIHLADHGDGNDRNREVAPGAYAVLNAGELVAIELLGVGSDDATQRLDAVIDAHDLDRDAIHATYSAAVAAPAKTVTVTVAA</sequence>
<evidence type="ECO:0008006" key="3">
    <source>
        <dbReference type="Google" id="ProtNLM"/>
    </source>
</evidence>
<accession>A0ABU4VL94</accession>
<reference evidence="1 2" key="1">
    <citation type="submission" date="2023-11" db="EMBL/GenBank/DDBJ databases">
        <authorList>
            <person name="Xu M."/>
            <person name="Jiang T."/>
        </authorList>
    </citation>
    <scope>NUCLEOTIDE SEQUENCE [LARGE SCALE GENOMIC DNA]</scope>
    <source>
        <strain evidence="1 2">SD</strain>
    </source>
</reference>
<evidence type="ECO:0000313" key="1">
    <source>
        <dbReference type="EMBL" id="MDX8152590.1"/>
    </source>
</evidence>
<proteinExistence type="predicted"/>
<keyword evidence="2" id="KW-1185">Reference proteome</keyword>
<dbReference type="RefSeq" id="WP_319954746.1">
    <property type="nucleotide sequence ID" value="NZ_JAXAVX010000007.1"/>
</dbReference>
<name>A0ABU4VL94_9ACTN</name>
<organism evidence="1 2">
    <name type="scientific">Patulibacter brassicae</name>
    <dbReference type="NCBI Taxonomy" id="1705717"/>
    <lineage>
        <taxon>Bacteria</taxon>
        <taxon>Bacillati</taxon>
        <taxon>Actinomycetota</taxon>
        <taxon>Thermoleophilia</taxon>
        <taxon>Solirubrobacterales</taxon>
        <taxon>Patulibacteraceae</taxon>
        <taxon>Patulibacter</taxon>
    </lineage>
</organism>
<protein>
    <recommendedName>
        <fullName evidence="3">DUF2283 domain-containing protein</fullName>
    </recommendedName>
</protein>